<keyword evidence="6" id="KW-1185">Reference proteome</keyword>
<evidence type="ECO:0000256" key="1">
    <source>
        <dbReference type="ARBA" id="ARBA00022729"/>
    </source>
</evidence>
<dbReference type="Gene3D" id="3.20.20.80">
    <property type="entry name" value="Glycosidases"/>
    <property type="match status" value="1"/>
</dbReference>
<comment type="caution">
    <text evidence="5">The sequence shown here is derived from an EMBL/GenBank/DDBJ whole genome shotgun (WGS) entry which is preliminary data.</text>
</comment>
<dbReference type="PROSITE" id="PS51257">
    <property type="entry name" value="PROKAR_LIPOPROTEIN"/>
    <property type="match status" value="1"/>
</dbReference>
<accession>A0A8J3JZX7</accession>
<feature type="region of interest" description="Disordered" evidence="2">
    <location>
        <begin position="22"/>
        <end position="44"/>
    </location>
</feature>
<sequence length="520" mass="56465">MRARQIMVTLLVTATLAAAGCGRPAPEASEDPAVSAAPTAPDGCPLGPAPKRALRGLWIASVLNINWPSASGLSPAQQQSELRSLLDEAVALRFNAVFVQVRPTADAFWPSPYEPWSQYLTGTQGADPGYDPLGFAVAEAHARNLEFHAWFNPFRVSMQPDVSRLAAGHPARTHPGWIETYDGRLYYNPGVPAARQHSVDAIMDAVTRYDLDGVHFDDYFYPYPVSGQDFDDAAEFTAYGAGRTLADWRRANVDAFVQAVSARVKQAKPHVRFGISPFGIWRNQGTDPLGSATTGLQSYDAIYADTRRWVKQEWIDYIAPQIYWTIGFPAAAYDVLVPWWSQVVAGTRVQLYIGQAAYKIGTTTDPNWADAAEMPDHLLLNRQHPDVAGDIYYSIEELLDNRLGFADRLRTEFHANPALVPASPMISGTAPGAPGAVTASRVTGGVKLNWNAASGSPAYYAVYLADGAGCGIEAARNLLGTVRGRTFTDPAPPPVGQVTYYVTALDRTHREGTPGAVTLR</sequence>
<evidence type="ECO:0000259" key="4">
    <source>
        <dbReference type="Pfam" id="PF02638"/>
    </source>
</evidence>
<feature type="signal peptide" evidence="3">
    <location>
        <begin position="1"/>
        <end position="19"/>
    </location>
</feature>
<dbReference type="Proteomes" id="UP000601223">
    <property type="component" value="Unassembled WGS sequence"/>
</dbReference>
<reference evidence="5 6" key="1">
    <citation type="submission" date="2021-01" db="EMBL/GenBank/DDBJ databases">
        <title>Whole genome shotgun sequence of Catellatospora bangladeshensis NBRC 107357.</title>
        <authorList>
            <person name="Komaki H."/>
            <person name="Tamura T."/>
        </authorList>
    </citation>
    <scope>NUCLEOTIDE SEQUENCE [LARGE SCALE GENOMIC DNA]</scope>
    <source>
        <strain evidence="5 6">NBRC 107357</strain>
    </source>
</reference>
<dbReference type="RefSeq" id="WP_239126297.1">
    <property type="nucleotide sequence ID" value="NZ_BONF01000059.1"/>
</dbReference>
<dbReference type="AlphaFoldDB" id="A0A8J3JZX7"/>
<proteinExistence type="predicted"/>
<organism evidence="5 6">
    <name type="scientific">Catellatospora bangladeshensis</name>
    <dbReference type="NCBI Taxonomy" id="310355"/>
    <lineage>
        <taxon>Bacteria</taxon>
        <taxon>Bacillati</taxon>
        <taxon>Actinomycetota</taxon>
        <taxon>Actinomycetes</taxon>
        <taxon>Micromonosporales</taxon>
        <taxon>Micromonosporaceae</taxon>
        <taxon>Catellatospora</taxon>
    </lineage>
</organism>
<protein>
    <submittedName>
        <fullName evidence="5">Lipoprotein</fullName>
    </submittedName>
</protein>
<dbReference type="InterPro" id="IPR013783">
    <property type="entry name" value="Ig-like_fold"/>
</dbReference>
<gene>
    <name evidence="5" type="ORF">Cba03nite_74280</name>
</gene>
<evidence type="ECO:0000256" key="3">
    <source>
        <dbReference type="SAM" id="SignalP"/>
    </source>
</evidence>
<feature type="chain" id="PRO_5038691872" evidence="3">
    <location>
        <begin position="20"/>
        <end position="520"/>
    </location>
</feature>
<dbReference type="InterPro" id="IPR052177">
    <property type="entry name" value="Divisome_Glycosyl_Hydrolase"/>
</dbReference>
<dbReference type="PANTHER" id="PTHR43405">
    <property type="entry name" value="GLYCOSYL HYDROLASE DIGH"/>
    <property type="match status" value="1"/>
</dbReference>
<keyword evidence="1 3" id="KW-0732">Signal</keyword>
<name>A0A8J3JZX7_9ACTN</name>
<evidence type="ECO:0000256" key="2">
    <source>
        <dbReference type="SAM" id="MobiDB-lite"/>
    </source>
</evidence>
<dbReference type="SUPFAM" id="SSF51445">
    <property type="entry name" value="(Trans)glycosidases"/>
    <property type="match status" value="1"/>
</dbReference>
<evidence type="ECO:0000313" key="5">
    <source>
        <dbReference type="EMBL" id="GIF86079.1"/>
    </source>
</evidence>
<feature type="domain" description="Glycosyl hydrolase-like 10" evidence="4">
    <location>
        <begin position="54"/>
        <end position="370"/>
    </location>
</feature>
<dbReference type="EMBL" id="BONF01000059">
    <property type="protein sequence ID" value="GIF86079.1"/>
    <property type="molecule type" value="Genomic_DNA"/>
</dbReference>
<dbReference type="InterPro" id="IPR003790">
    <property type="entry name" value="GHL10"/>
</dbReference>
<keyword evidence="5" id="KW-0449">Lipoprotein</keyword>
<dbReference type="InterPro" id="IPR017853">
    <property type="entry name" value="GH"/>
</dbReference>
<dbReference type="PANTHER" id="PTHR43405:SF1">
    <property type="entry name" value="GLYCOSYL HYDROLASE DIGH"/>
    <property type="match status" value="1"/>
</dbReference>
<evidence type="ECO:0000313" key="6">
    <source>
        <dbReference type="Proteomes" id="UP000601223"/>
    </source>
</evidence>
<dbReference type="Pfam" id="PF02638">
    <property type="entry name" value="GHL10"/>
    <property type="match status" value="1"/>
</dbReference>
<dbReference type="GO" id="GO:0005975">
    <property type="term" value="P:carbohydrate metabolic process"/>
    <property type="evidence" value="ECO:0007669"/>
    <property type="project" value="UniProtKB-ARBA"/>
</dbReference>
<dbReference type="Gene3D" id="2.60.40.10">
    <property type="entry name" value="Immunoglobulins"/>
    <property type="match status" value="1"/>
</dbReference>